<dbReference type="Proteomes" id="UP000199568">
    <property type="component" value="Unassembled WGS sequence"/>
</dbReference>
<evidence type="ECO:0000313" key="2">
    <source>
        <dbReference type="EMBL" id="SET21856.1"/>
    </source>
</evidence>
<organism evidence="2 3">
    <name type="scientific">Natronincola peptidivorans</name>
    <dbReference type="NCBI Taxonomy" id="426128"/>
    <lineage>
        <taxon>Bacteria</taxon>
        <taxon>Bacillati</taxon>
        <taxon>Bacillota</taxon>
        <taxon>Clostridia</taxon>
        <taxon>Peptostreptococcales</taxon>
        <taxon>Natronincolaceae</taxon>
        <taxon>Natronincola</taxon>
    </lineage>
</organism>
<evidence type="ECO:0000256" key="1">
    <source>
        <dbReference type="SAM" id="Phobius"/>
    </source>
</evidence>
<dbReference type="AlphaFoldDB" id="A0A1I0CRH9"/>
<feature type="transmembrane region" description="Helical" evidence="1">
    <location>
        <begin position="9"/>
        <end position="28"/>
    </location>
</feature>
<proteinExistence type="predicted"/>
<keyword evidence="1" id="KW-1133">Transmembrane helix</keyword>
<accession>A0A1I0CRH9</accession>
<keyword evidence="1" id="KW-0812">Transmembrane</keyword>
<reference evidence="2 3" key="1">
    <citation type="submission" date="2016-10" db="EMBL/GenBank/DDBJ databases">
        <authorList>
            <person name="de Groot N.N."/>
        </authorList>
    </citation>
    <scope>NUCLEOTIDE SEQUENCE [LARGE SCALE GENOMIC DNA]</scope>
    <source>
        <strain evidence="2 3">DSM 18979</strain>
    </source>
</reference>
<keyword evidence="1" id="KW-0472">Membrane</keyword>
<dbReference type="RefSeq" id="WP_090442290.1">
    <property type="nucleotide sequence ID" value="NZ_FOHU01000006.1"/>
</dbReference>
<sequence length="166" mass="19244">MIRKLTKKNLAISCFVIYMIVILSLHLYNSNNIALLNSNTGESRNIEIDDFQNKELLLNIERYYESDEIVVIKGWALLEGISSSNTKTYLTLTNDDNNYVFPVFIEERKDVTKHLGHEANYDDSGFQIIIDKQELSEGMYDLKLKIETKEISLNKVVFVKSRNQDI</sequence>
<evidence type="ECO:0000313" key="3">
    <source>
        <dbReference type="Proteomes" id="UP000199568"/>
    </source>
</evidence>
<dbReference type="STRING" id="426128.SAMN05660297_01711"/>
<gene>
    <name evidence="2" type="ORF">SAMN05660297_01711</name>
</gene>
<dbReference type="EMBL" id="FOHU01000006">
    <property type="protein sequence ID" value="SET21856.1"/>
    <property type="molecule type" value="Genomic_DNA"/>
</dbReference>
<dbReference type="OrthoDB" id="2060541at2"/>
<keyword evidence="3" id="KW-1185">Reference proteome</keyword>
<protein>
    <submittedName>
        <fullName evidence="2">Uncharacterized protein</fullName>
    </submittedName>
</protein>
<name>A0A1I0CRH9_9FIRM</name>